<dbReference type="GO" id="GO:0004386">
    <property type="term" value="F:helicase activity"/>
    <property type="evidence" value="ECO:0007669"/>
    <property type="project" value="UniProtKB-KW"/>
</dbReference>
<feature type="domain" description="RING-type" evidence="12">
    <location>
        <begin position="1486"/>
        <end position="1529"/>
    </location>
</feature>
<name>A0A9D4V171_ADICA</name>
<evidence type="ECO:0000259" key="13">
    <source>
        <dbReference type="PROSITE" id="PS51192"/>
    </source>
</evidence>
<dbReference type="PANTHER" id="PTHR18934">
    <property type="entry name" value="ATP-DEPENDENT RNA HELICASE"/>
    <property type="match status" value="1"/>
</dbReference>
<dbReference type="SMART" id="SM00847">
    <property type="entry name" value="HA2"/>
    <property type="match status" value="1"/>
</dbReference>
<dbReference type="CDD" id="cd17917">
    <property type="entry name" value="DEXHc_RHA-like"/>
    <property type="match status" value="1"/>
</dbReference>
<evidence type="ECO:0000256" key="7">
    <source>
        <dbReference type="ARBA" id="ARBA00022786"/>
    </source>
</evidence>
<evidence type="ECO:0000256" key="8">
    <source>
        <dbReference type="ARBA" id="ARBA00022806"/>
    </source>
</evidence>
<evidence type="ECO:0000313" key="17">
    <source>
        <dbReference type="Proteomes" id="UP000886520"/>
    </source>
</evidence>
<dbReference type="Gene3D" id="1.10.10.2130">
    <property type="entry name" value="DEAH helicase family, winged-helix domain"/>
    <property type="match status" value="1"/>
</dbReference>
<dbReference type="InterPro" id="IPR056244">
    <property type="entry name" value="RRM_DEAH11/12"/>
</dbReference>
<dbReference type="PROSITE" id="PS00518">
    <property type="entry name" value="ZF_RING_1"/>
    <property type="match status" value="1"/>
</dbReference>
<dbReference type="Pfam" id="PF24641">
    <property type="entry name" value="KH_DEAH11_2nd"/>
    <property type="match status" value="1"/>
</dbReference>
<sequence>MSKMGSIDDVASQLEGMNLNVKKDALVLLFKHARRRNGADEPRTMPDLEGICPGLLKMTIVAQKKPLEAVLLFRSWILAAKAVTGLWEVRLEGGHFFTPQLLEDDCDNGAFGEFVDRELKELFLCHLAMLETGETVNKCKSDIDDLRRELFSIQNRLKQRNSIALFSQLTAERSNVSKQLHALGEQLAEYLNALNSLKSCIHHKCFGHHRDNYLDDINDESLLLRLENNWTWHHLHCFIERETLRFKERLPLYGKRSDILQNIHNNQVVVLSGETGSGKSTQLAQYIVDAGLIKEGASVVCTQPRRVAVMTLFDRVTEESRGCCAHDPLVGSLVCASHRMEQYPKIMFVTDHVLLQLCLEDELLSQFECVLVDEAHERSLSTDLLLAMLKRCLTQRPDLKVVIMSATADTELLSTYFGGCVMYHVVGRSFPVEFIYSTEEDHNENADSSFRRSGDGQHVLEVVQTVNTIISHSGEGDVLAFLTSQAEVEWACSQHYGSNTLILPLHGRLQASEQQRVFITPPHGMRKVVFATNVAETSLTIPGIKFVVDCGLAKESCIDPKSGMNVLKICQIDKSAAMQRAGRAGRTQPGVCYRLYSRAVFDAMVPHRVPEILRVHLGVAILKLTALGVQKIEAFDFIDSPCPAAICLAVENLSQLGAIATTGGKIHLTSLGWKIVKLGVDPCLGFIALKSLSEGVGREGIVIAGLLSCSGSIFFRAGSEEDKLRSDCLKMRFCHPDGDIFTLLCVYKEWDRVPKPFRNKWCAQNSINAKSMRRCQDFIEELKGSLKRELQTEPPCHWIWSEMNGENHWGVILRKILLSSMPKNVAVFSGHEGTGYDVVSIRKQAYLHPSSSCLVFGQSPIWVVFGNLLCTTREFLTSITVVEPQWLSEINLSPPYDIIALESNRLHKVIISDLSRHLLTRLCGKANKSLKLLTNKILQGSYQRCCLEADYEKEELQIYTTLGLMKRAEQLVKEAIAQEKKWLNSECIEKCIFRALPGRSSPAILFGAGAEIKEVIMQGEFVTVEVSNVGSEIEDHEVFKMFDMCDEGVAGFCRNGLPENSNRKWGTVTFNSRKGATEAVSHLHNANIGKCRIETSGLAIVRCKTEQDQLLVVTRCCGMLIHGSHILCKPDRKGGRTEAFVYGLGTEVTEAELLQGLQQSSGCVLENVHLLRHPARDQPSVEACREALEQEIQRFVPITKFQAIVLGQHAEYFTKAVVRFDESEHENAARAIAHLEGRTLSICQSWQTISCQNTFFSSVSCSRAMYSVLKEDINDLMVALKQQTEDVEMTLMTRDGKGGCFVKISAGSLRTAAVCKSAFERLLEGTLLGEGLDGEADLRLVFTREGIQIARSVELQTRTYIVCDKRSQVVKIFGSAERRDRARSRLIKNLSQLRERKNCHEIELRGGGRPYGLMREIVRKFGVDLVGLRKLVTGGFLSLDQRRHILLVHGSRENMLMVNEKIEEVESLLRGLQVDTIIELVSCQDCSICFCEVEDKYSLVGCGHGFCRACVREQILSAIRHREGFPLTCAYPGCSQKLLLLDLEALLTADQQDELQKASICAFVASNKGKYKFCITPDCPSVYRVMDKSKLFTCGACAVRLCMSCNREFHLGLSCQEYEVFKQDPDLSLKSWRRGKQHVKCCPSCGSTIEKVDGCNHVLCNCKAHLCWLCLSSFHSSEDCYSHLQSIHGGYI</sequence>
<dbReference type="SUPFAM" id="SSF52540">
    <property type="entry name" value="P-loop containing nucleoside triphosphate hydrolases"/>
    <property type="match status" value="1"/>
</dbReference>
<evidence type="ECO:0000256" key="11">
    <source>
        <dbReference type="PROSITE-ProRule" id="PRU00175"/>
    </source>
</evidence>
<dbReference type="InterPro" id="IPR042035">
    <property type="entry name" value="DEAH_win-hel_dom"/>
</dbReference>
<dbReference type="SMART" id="SM00490">
    <property type="entry name" value="HELICc"/>
    <property type="match status" value="1"/>
</dbReference>
<dbReference type="InterPro" id="IPR011545">
    <property type="entry name" value="DEAD/DEAH_box_helicase_dom"/>
</dbReference>
<dbReference type="PROSITE" id="PS51194">
    <property type="entry name" value="HELICASE_CTER"/>
    <property type="match status" value="1"/>
</dbReference>
<keyword evidence="10" id="KW-0067">ATP-binding</keyword>
<keyword evidence="9" id="KW-0862">Zinc</keyword>
<dbReference type="InterPro" id="IPR013087">
    <property type="entry name" value="Znf_C2H2_type"/>
</dbReference>
<feature type="domain" description="RING-type" evidence="15">
    <location>
        <begin position="1482"/>
        <end position="1691"/>
    </location>
</feature>
<keyword evidence="4" id="KW-0677">Repeat</keyword>
<dbReference type="Pfam" id="PF24471">
    <property type="entry name" value="KH_DEAH11"/>
    <property type="match status" value="1"/>
</dbReference>
<keyword evidence="8" id="KW-0378">Hydrolase</keyword>
<dbReference type="GO" id="GO:0008270">
    <property type="term" value="F:zinc ion binding"/>
    <property type="evidence" value="ECO:0007669"/>
    <property type="project" value="UniProtKB-KW"/>
</dbReference>
<dbReference type="InterPro" id="IPR044066">
    <property type="entry name" value="TRIAD_supradom"/>
</dbReference>
<dbReference type="Pfam" id="PF07717">
    <property type="entry name" value="OB_NTP_bind"/>
    <property type="match status" value="1"/>
</dbReference>
<keyword evidence="7" id="KW-0833">Ubl conjugation pathway</keyword>
<dbReference type="InterPro" id="IPR056247">
    <property type="entry name" value="KH_DEAH11/12_2nd"/>
</dbReference>
<dbReference type="CDD" id="cd22585">
    <property type="entry name" value="Rcat_RBR_DEAH12-like"/>
    <property type="match status" value="1"/>
</dbReference>
<dbReference type="Pfam" id="PF24475">
    <property type="entry name" value="RBD_DEAH11"/>
    <property type="match status" value="1"/>
</dbReference>
<keyword evidence="1" id="KW-0934">Plastid</keyword>
<dbReference type="InterPro" id="IPR027417">
    <property type="entry name" value="P-loop_NTPase"/>
</dbReference>
<dbReference type="FunFam" id="1.20.120.1750:FF:000020">
    <property type="entry name" value="ATP-dependent RNA helicase DEAH12 chloroplastic"/>
    <property type="match status" value="1"/>
</dbReference>
<dbReference type="Gene3D" id="1.20.120.1750">
    <property type="match status" value="1"/>
</dbReference>
<keyword evidence="17" id="KW-1185">Reference proteome</keyword>
<evidence type="ECO:0000259" key="12">
    <source>
        <dbReference type="PROSITE" id="PS50089"/>
    </source>
</evidence>
<dbReference type="InterPro" id="IPR001841">
    <property type="entry name" value="Znf_RING"/>
</dbReference>
<accession>A0A9D4V171</accession>
<keyword evidence="2" id="KW-0808">Transferase</keyword>
<dbReference type="InterPro" id="IPR013083">
    <property type="entry name" value="Znf_RING/FYVE/PHD"/>
</dbReference>
<dbReference type="InterPro" id="IPR002867">
    <property type="entry name" value="IBR_dom"/>
</dbReference>
<keyword evidence="5" id="KW-0547">Nucleotide-binding</keyword>
<keyword evidence="8" id="KW-0347">Helicase</keyword>
<evidence type="ECO:0000256" key="4">
    <source>
        <dbReference type="ARBA" id="ARBA00022737"/>
    </source>
</evidence>
<dbReference type="InterPro" id="IPR007502">
    <property type="entry name" value="Helicase-assoc_dom"/>
</dbReference>
<dbReference type="InterPro" id="IPR056246">
    <property type="entry name" value="KH_DEAH11/12_1st"/>
</dbReference>
<dbReference type="GO" id="GO:0016740">
    <property type="term" value="F:transferase activity"/>
    <property type="evidence" value="ECO:0007669"/>
    <property type="project" value="UniProtKB-KW"/>
</dbReference>
<reference evidence="16" key="1">
    <citation type="submission" date="2021-01" db="EMBL/GenBank/DDBJ databases">
        <title>Adiantum capillus-veneris genome.</title>
        <authorList>
            <person name="Fang Y."/>
            <person name="Liao Q."/>
        </authorList>
    </citation>
    <scope>NUCLEOTIDE SEQUENCE</scope>
    <source>
        <strain evidence="16">H3</strain>
        <tissue evidence="16">Leaf</tissue>
    </source>
</reference>
<dbReference type="Pfam" id="PF24638">
    <property type="entry name" value="KH_DEAH11_1st"/>
    <property type="match status" value="1"/>
</dbReference>
<evidence type="ECO:0000313" key="16">
    <source>
        <dbReference type="EMBL" id="KAI5077555.1"/>
    </source>
</evidence>
<dbReference type="InterPro" id="IPR056245">
    <property type="entry name" value="KH_DEAH11/12"/>
</dbReference>
<dbReference type="Pfam" id="PF01485">
    <property type="entry name" value="IBR"/>
    <property type="match status" value="2"/>
</dbReference>
<dbReference type="SUPFAM" id="SSF54928">
    <property type="entry name" value="RNA-binding domain, RBD"/>
    <property type="match status" value="1"/>
</dbReference>
<dbReference type="PANTHER" id="PTHR18934:SF81">
    <property type="entry name" value="ATP-DEPENDENT RNA HELICASE DEAH11, CHLOROPLASTIC-RELATED"/>
    <property type="match status" value="1"/>
</dbReference>
<dbReference type="InterPro" id="IPR014001">
    <property type="entry name" value="Helicase_ATP-bd"/>
</dbReference>
<evidence type="ECO:0000256" key="9">
    <source>
        <dbReference type="ARBA" id="ARBA00022833"/>
    </source>
</evidence>
<dbReference type="Pfam" id="PF00270">
    <property type="entry name" value="DEAD"/>
    <property type="match status" value="1"/>
</dbReference>
<proteinExistence type="predicted"/>
<keyword evidence="3" id="KW-0479">Metal-binding</keyword>
<dbReference type="GO" id="GO:0005524">
    <property type="term" value="F:ATP binding"/>
    <property type="evidence" value="ECO:0007669"/>
    <property type="project" value="UniProtKB-KW"/>
</dbReference>
<dbReference type="Gene3D" id="3.40.50.300">
    <property type="entry name" value="P-loop containing nucleotide triphosphate hydrolases"/>
    <property type="match status" value="2"/>
</dbReference>
<evidence type="ECO:0000259" key="15">
    <source>
        <dbReference type="PROSITE" id="PS51873"/>
    </source>
</evidence>
<dbReference type="PROSITE" id="PS50089">
    <property type="entry name" value="ZF_RING_2"/>
    <property type="match status" value="1"/>
</dbReference>
<dbReference type="PROSITE" id="PS00028">
    <property type="entry name" value="ZINC_FINGER_C2H2_1"/>
    <property type="match status" value="1"/>
</dbReference>
<dbReference type="InterPro" id="IPR011709">
    <property type="entry name" value="DEAD-box_helicase_OB_fold"/>
</dbReference>
<keyword evidence="1" id="KW-0150">Chloroplast</keyword>
<dbReference type="Proteomes" id="UP000886520">
    <property type="component" value="Chromosome 7"/>
</dbReference>
<dbReference type="Pfam" id="PF24637">
    <property type="entry name" value="RRM_DEAH11"/>
    <property type="match status" value="1"/>
</dbReference>
<dbReference type="SMART" id="SM00487">
    <property type="entry name" value="DEXDc"/>
    <property type="match status" value="1"/>
</dbReference>
<dbReference type="PROSITE" id="PS51192">
    <property type="entry name" value="HELICASE_ATP_BIND_1"/>
    <property type="match status" value="1"/>
</dbReference>
<dbReference type="InterPro" id="IPR035979">
    <property type="entry name" value="RBD_domain_sf"/>
</dbReference>
<evidence type="ECO:0000256" key="10">
    <source>
        <dbReference type="ARBA" id="ARBA00022840"/>
    </source>
</evidence>
<dbReference type="PROSITE" id="PS51873">
    <property type="entry name" value="TRIAD"/>
    <property type="match status" value="1"/>
</dbReference>
<dbReference type="InterPro" id="IPR056248">
    <property type="entry name" value="RBD_DEAH11/12"/>
</dbReference>
<dbReference type="CDD" id="cd18791">
    <property type="entry name" value="SF2_C_RHA"/>
    <property type="match status" value="1"/>
</dbReference>
<dbReference type="GO" id="GO:0003723">
    <property type="term" value="F:RNA binding"/>
    <property type="evidence" value="ECO:0007669"/>
    <property type="project" value="TreeGrafter"/>
</dbReference>
<dbReference type="CDD" id="cd20335">
    <property type="entry name" value="BRcat_RBR"/>
    <property type="match status" value="1"/>
</dbReference>
<organism evidence="16 17">
    <name type="scientific">Adiantum capillus-veneris</name>
    <name type="common">Maidenhair fern</name>
    <dbReference type="NCBI Taxonomy" id="13818"/>
    <lineage>
        <taxon>Eukaryota</taxon>
        <taxon>Viridiplantae</taxon>
        <taxon>Streptophyta</taxon>
        <taxon>Embryophyta</taxon>
        <taxon>Tracheophyta</taxon>
        <taxon>Polypodiopsida</taxon>
        <taxon>Polypodiidae</taxon>
        <taxon>Polypodiales</taxon>
        <taxon>Pteridineae</taxon>
        <taxon>Pteridaceae</taxon>
        <taxon>Vittarioideae</taxon>
        <taxon>Adiantum</taxon>
    </lineage>
</organism>
<dbReference type="EMBL" id="JABFUD020000007">
    <property type="protein sequence ID" value="KAI5077555.1"/>
    <property type="molecule type" value="Genomic_DNA"/>
</dbReference>
<feature type="domain" description="Helicase ATP-binding" evidence="13">
    <location>
        <begin position="260"/>
        <end position="426"/>
    </location>
</feature>
<dbReference type="Gene3D" id="3.30.40.10">
    <property type="entry name" value="Zinc/RING finger domain, C3HC4 (zinc finger)"/>
    <property type="match status" value="1"/>
</dbReference>
<evidence type="ECO:0000259" key="14">
    <source>
        <dbReference type="PROSITE" id="PS51194"/>
    </source>
</evidence>
<dbReference type="SUPFAM" id="SSF57850">
    <property type="entry name" value="RING/U-box"/>
    <property type="match status" value="3"/>
</dbReference>
<feature type="domain" description="Helicase C-terminal" evidence="14">
    <location>
        <begin position="461"/>
        <end position="628"/>
    </location>
</feature>
<dbReference type="InterPro" id="IPR001650">
    <property type="entry name" value="Helicase_C-like"/>
</dbReference>
<keyword evidence="6 11" id="KW-0863">Zinc-finger</keyword>
<dbReference type="SMART" id="SM00647">
    <property type="entry name" value="IBR"/>
    <property type="match status" value="2"/>
</dbReference>
<evidence type="ECO:0000256" key="3">
    <source>
        <dbReference type="ARBA" id="ARBA00022723"/>
    </source>
</evidence>
<dbReference type="OrthoDB" id="10009520at2759"/>
<dbReference type="Pfam" id="PF00271">
    <property type="entry name" value="Helicase_C"/>
    <property type="match status" value="1"/>
</dbReference>
<protein>
    <submittedName>
        <fullName evidence="16">Uncharacterized protein</fullName>
    </submittedName>
</protein>
<dbReference type="InterPro" id="IPR017907">
    <property type="entry name" value="Znf_RING_CS"/>
</dbReference>
<evidence type="ECO:0000256" key="5">
    <source>
        <dbReference type="ARBA" id="ARBA00022741"/>
    </source>
</evidence>
<evidence type="ECO:0000256" key="6">
    <source>
        <dbReference type="ARBA" id="ARBA00022771"/>
    </source>
</evidence>
<evidence type="ECO:0000256" key="2">
    <source>
        <dbReference type="ARBA" id="ARBA00022679"/>
    </source>
</evidence>
<comment type="caution">
    <text evidence="16">The sequence shown here is derived from an EMBL/GenBank/DDBJ whole genome shotgun (WGS) entry which is preliminary data.</text>
</comment>
<gene>
    <name evidence="16" type="ORF">GOP47_0007379</name>
</gene>
<evidence type="ECO:0000256" key="1">
    <source>
        <dbReference type="ARBA" id="ARBA00022528"/>
    </source>
</evidence>